<dbReference type="SUPFAM" id="SSF64005">
    <property type="entry name" value="Undecaprenyl diphosphate synthase"/>
    <property type="match status" value="1"/>
</dbReference>
<keyword evidence="2 4" id="KW-0479">Metal-binding</keyword>
<feature type="coiled-coil region" evidence="5">
    <location>
        <begin position="72"/>
        <end position="135"/>
    </location>
</feature>
<feature type="binding site" evidence="4">
    <location>
        <begin position="20"/>
        <end position="23"/>
    </location>
    <ligand>
        <name>substrate</name>
    </ligand>
</feature>
<protein>
    <recommendedName>
        <fullName evidence="4">Tritrans,polycis-undecaprenyl-diphosphate synthase (geranylgeranyl-diphosphate specific)</fullName>
        <ecNumber evidence="4">2.5.1.89</ecNumber>
    </recommendedName>
    <alternativeName>
        <fullName evidence="4">Undecaprenyl diphosphate synthase</fullName>
        <shortName evidence="4">UDS</shortName>
    </alternativeName>
    <alternativeName>
        <fullName evidence="4">Undecaprenyl pyrophosphate synthase</fullName>
        <shortName evidence="4">UPP synthase</shortName>
    </alternativeName>
</protein>
<feature type="active site" evidence="4">
    <location>
        <position position="19"/>
    </location>
</feature>
<reference evidence="6 7" key="1">
    <citation type="submission" date="2017-04" db="EMBL/GenBank/DDBJ databases">
        <title>Draft Aigarchaeota genome from a New Zealand hot spring.</title>
        <authorList>
            <person name="Reysenbach A.-L."/>
            <person name="Donaho J.A."/>
            <person name="Gerhart J."/>
            <person name="Kelley J.F."/>
            <person name="Kouba K."/>
            <person name="Podar M."/>
            <person name="Stott M."/>
        </authorList>
    </citation>
    <scope>NUCLEOTIDE SEQUENCE [LARGE SCALE GENOMIC DNA]</scope>
    <source>
        <strain evidence="6">NZ13_MG1</strain>
    </source>
</reference>
<dbReference type="HAMAP" id="MF_01139">
    <property type="entry name" value="ISPT"/>
    <property type="match status" value="1"/>
</dbReference>
<dbReference type="AlphaFoldDB" id="A0A2R7Y1R7"/>
<evidence type="ECO:0000256" key="2">
    <source>
        <dbReference type="ARBA" id="ARBA00022723"/>
    </source>
</evidence>
<feature type="binding site" evidence="4">
    <location>
        <position position="19"/>
    </location>
    <ligand>
        <name>Mg(2+)</name>
        <dbReference type="ChEBI" id="CHEBI:18420"/>
    </ligand>
</feature>
<dbReference type="Pfam" id="PF01255">
    <property type="entry name" value="Prenyltransf"/>
    <property type="match status" value="1"/>
</dbReference>
<dbReference type="NCBIfam" id="TIGR00055">
    <property type="entry name" value="uppS"/>
    <property type="match status" value="1"/>
</dbReference>
<evidence type="ECO:0000256" key="4">
    <source>
        <dbReference type="HAMAP-Rule" id="MF_01139"/>
    </source>
</evidence>
<dbReference type="PANTHER" id="PTHR10291:SF43">
    <property type="entry name" value="DEHYDRODOLICHYL DIPHOSPHATE SYNTHASE COMPLEX SUBUNIT DHDDS"/>
    <property type="match status" value="1"/>
</dbReference>
<dbReference type="PANTHER" id="PTHR10291">
    <property type="entry name" value="DEHYDRODOLICHYL DIPHOSPHATE SYNTHASE FAMILY MEMBER"/>
    <property type="match status" value="1"/>
</dbReference>
<feature type="binding site" evidence="4">
    <location>
        <position position="210"/>
    </location>
    <ligand>
        <name>Mg(2+)</name>
        <dbReference type="ChEBI" id="CHEBI:18420"/>
    </ligand>
</feature>
<dbReference type="EC" id="2.5.1.89" evidence="4"/>
<evidence type="ECO:0000313" key="7">
    <source>
        <dbReference type="Proteomes" id="UP000244066"/>
    </source>
</evidence>
<name>A0A2R7Y1R7_9ARCH</name>
<organism evidence="6 7">
    <name type="scientific">Candidatus Terraquivivens tikiterensis</name>
    <dbReference type="NCBI Taxonomy" id="1980982"/>
    <lineage>
        <taxon>Archaea</taxon>
        <taxon>Nitrososphaerota</taxon>
        <taxon>Candidatus Wolframiiraptoraceae</taxon>
        <taxon>Candidatus Terraquivivens</taxon>
    </lineage>
</organism>
<gene>
    <name evidence="4" type="primary">uppS</name>
    <name evidence="6" type="ORF">B9J98_06295</name>
</gene>
<comment type="similarity">
    <text evidence="4">Belongs to the UPP synthase family.</text>
</comment>
<comment type="function">
    <text evidence="4">Catalyzes the sequential condensation of isopentenyl diphosphate (IPP) with geranylgeranyl diphosphate (GGPP) to yield (2Z,6Z,10Z,14Z,18Z,22Z,26Z,30E,34E,38E)-undecaprenyl diphosphate (tritrans,heptacis-UPP). It is probably the precursor of glycosyl carrier lipids.</text>
</comment>
<feature type="binding site" evidence="4">
    <location>
        <position position="70"/>
    </location>
    <ligand>
        <name>substrate</name>
    </ligand>
</feature>
<dbReference type="InterPro" id="IPR036424">
    <property type="entry name" value="UPP_synth-like_sf"/>
</dbReference>
<evidence type="ECO:0000313" key="6">
    <source>
        <dbReference type="EMBL" id="PUA31474.1"/>
    </source>
</evidence>
<feature type="binding site" evidence="4">
    <location>
        <begin position="64"/>
        <end position="66"/>
    </location>
    <ligand>
        <name>substrate</name>
    </ligand>
</feature>
<dbReference type="GO" id="GO:0000287">
    <property type="term" value="F:magnesium ion binding"/>
    <property type="evidence" value="ECO:0007669"/>
    <property type="project" value="UniProtKB-UniRule"/>
</dbReference>
<evidence type="ECO:0000256" key="1">
    <source>
        <dbReference type="ARBA" id="ARBA00022679"/>
    </source>
</evidence>
<dbReference type="GO" id="GO:0016094">
    <property type="term" value="P:polyprenol biosynthetic process"/>
    <property type="evidence" value="ECO:0007669"/>
    <property type="project" value="TreeGrafter"/>
</dbReference>
<keyword evidence="1 4" id="KW-0808">Transferase</keyword>
<comment type="subunit">
    <text evidence="4">Homodimer.</text>
</comment>
<feature type="binding site" evidence="4">
    <location>
        <position position="191"/>
    </location>
    <ligand>
        <name>substrate</name>
    </ligand>
</feature>
<keyword evidence="3 4" id="KW-0460">Magnesium</keyword>
<accession>A0A2R7Y1R7</accession>
<feature type="active site" description="Proton acceptor" evidence="4">
    <location>
        <position position="67"/>
    </location>
</feature>
<feature type="binding site" evidence="4">
    <location>
        <position position="36"/>
    </location>
    <ligand>
        <name>substrate</name>
    </ligand>
</feature>
<feature type="binding site" evidence="4">
    <location>
        <position position="24"/>
    </location>
    <ligand>
        <name>substrate</name>
    </ligand>
</feature>
<dbReference type="PROSITE" id="PS01066">
    <property type="entry name" value="UPP_SYNTHASE"/>
    <property type="match status" value="1"/>
</dbReference>
<feature type="binding site" evidence="4">
    <location>
        <begin position="197"/>
        <end position="199"/>
    </location>
    <ligand>
        <name>substrate</name>
    </ligand>
</feature>
<dbReference type="CDD" id="cd00475">
    <property type="entry name" value="Cis_IPPS"/>
    <property type="match status" value="1"/>
</dbReference>
<sequence length="242" mass="28194">MLNSIKNGPIPKHVALILDGNRRWARSKGMAHTFGHRVGADVAEKVLEWCLDLKIQTVTLYVLSTENLKRSQEELSEILRLIKERAEKLVNDPRIHRNRVRVTVIGRRQLIPDDVRRALERLEETTKEYDNYFLNIAVAYGGRAEIVDAAKRIALKVKEGHLSVEDIDEKVIEANLYTFGIPNSDPDLIIRTSGEERISNFLLWQSAYSELVFLDIFWPEFRKIDLLRTIRTYQRRNRRFGV</sequence>
<comment type="caution">
    <text evidence="6">The sequence shown here is derived from an EMBL/GenBank/DDBJ whole genome shotgun (WGS) entry which is preliminary data.</text>
</comment>
<comment type="catalytic activity">
    <reaction evidence="4">
        <text>geranylgeranyl diphosphate + 7 isopentenyl diphosphate = tri-trans,hepta-cis-undecaprenyl diphosphate + 7 diphosphate</text>
        <dbReference type="Rhea" id="RHEA:27622"/>
        <dbReference type="ChEBI" id="CHEBI:33019"/>
        <dbReference type="ChEBI" id="CHEBI:57533"/>
        <dbReference type="ChEBI" id="CHEBI:60388"/>
        <dbReference type="ChEBI" id="CHEBI:128769"/>
        <dbReference type="EC" id="2.5.1.89"/>
    </reaction>
</comment>
<evidence type="ECO:0000256" key="3">
    <source>
        <dbReference type="ARBA" id="ARBA00022842"/>
    </source>
</evidence>
<dbReference type="InterPro" id="IPR001441">
    <property type="entry name" value="UPP_synth-like"/>
</dbReference>
<dbReference type="Gene3D" id="3.40.1180.10">
    <property type="entry name" value="Decaprenyl diphosphate synthase-like"/>
    <property type="match status" value="1"/>
</dbReference>
<comment type="cofactor">
    <cofactor evidence="4">
        <name>Mg(2+)</name>
        <dbReference type="ChEBI" id="CHEBI:18420"/>
    </cofactor>
    <text evidence="4">Binds 2 magnesium ions per subunit.</text>
</comment>
<dbReference type="FunFam" id="3.40.1180.10:FF:000003">
    <property type="entry name" value="Isoprenyl transferase 2"/>
    <property type="match status" value="1"/>
</dbReference>
<proteinExistence type="inferred from homology"/>
<keyword evidence="5" id="KW-0175">Coiled coil</keyword>
<evidence type="ECO:0000256" key="5">
    <source>
        <dbReference type="SAM" id="Coils"/>
    </source>
</evidence>
<comment type="caution">
    <text evidence="4">Lacks conserved residue(s) required for the propagation of feature annotation.</text>
</comment>
<dbReference type="Proteomes" id="UP000244066">
    <property type="component" value="Unassembled WGS sequence"/>
</dbReference>
<dbReference type="GO" id="GO:0045547">
    <property type="term" value="F:ditrans,polycis-polyprenyl diphosphate synthase [(2E,6E)-farnesyl diphosphate specific] activity"/>
    <property type="evidence" value="ECO:0007669"/>
    <property type="project" value="TreeGrafter"/>
</dbReference>
<dbReference type="EMBL" id="NDWU01000017">
    <property type="protein sequence ID" value="PUA31474.1"/>
    <property type="molecule type" value="Genomic_DNA"/>
</dbReference>
<dbReference type="InterPro" id="IPR018520">
    <property type="entry name" value="UPP_synth-like_CS"/>
</dbReference>